<dbReference type="CDD" id="cd01740">
    <property type="entry name" value="GATase1_FGAR_AT"/>
    <property type="match status" value="1"/>
</dbReference>
<dbReference type="InterPro" id="IPR029062">
    <property type="entry name" value="Class_I_gatase-like"/>
</dbReference>
<keyword evidence="5" id="KW-0378">Hydrolase</keyword>
<evidence type="ECO:0000256" key="7">
    <source>
        <dbReference type="ARBA" id="ARBA00022962"/>
    </source>
</evidence>
<evidence type="ECO:0000256" key="5">
    <source>
        <dbReference type="ARBA" id="ARBA00022801"/>
    </source>
</evidence>
<evidence type="ECO:0000256" key="6">
    <source>
        <dbReference type="ARBA" id="ARBA00022840"/>
    </source>
</evidence>
<dbReference type="EC" id="6.3.5.3" evidence="8"/>
<evidence type="ECO:0000313" key="8">
    <source>
        <dbReference type="EMBL" id="MBP3954594.1"/>
    </source>
</evidence>
<dbReference type="PROSITE" id="PS51273">
    <property type="entry name" value="GATASE_TYPE_1"/>
    <property type="match status" value="1"/>
</dbReference>
<organism evidence="8 9">
    <name type="scientific">Gemmata palustris</name>
    <dbReference type="NCBI Taxonomy" id="2822762"/>
    <lineage>
        <taxon>Bacteria</taxon>
        <taxon>Pseudomonadati</taxon>
        <taxon>Planctomycetota</taxon>
        <taxon>Planctomycetia</taxon>
        <taxon>Gemmatales</taxon>
        <taxon>Gemmataceae</taxon>
        <taxon>Gemmata</taxon>
    </lineage>
</organism>
<dbReference type="Proteomes" id="UP000676565">
    <property type="component" value="Unassembled WGS sequence"/>
</dbReference>
<reference evidence="8 9" key="1">
    <citation type="submission" date="2021-04" db="EMBL/GenBank/DDBJ databases">
        <authorList>
            <person name="Ivanova A."/>
        </authorList>
    </citation>
    <scope>NUCLEOTIDE SEQUENCE [LARGE SCALE GENOMIC DNA]</scope>
    <source>
        <strain evidence="8 9">G18</strain>
    </source>
</reference>
<dbReference type="SUPFAM" id="SSF52317">
    <property type="entry name" value="Class I glutamine amidotransferase-like"/>
    <property type="match status" value="1"/>
</dbReference>
<proteinExistence type="predicted"/>
<dbReference type="Pfam" id="PF13507">
    <property type="entry name" value="GATase_5"/>
    <property type="match status" value="1"/>
</dbReference>
<keyword evidence="2 8" id="KW-0436">Ligase</keyword>
<keyword evidence="6" id="KW-0067">ATP-binding</keyword>
<protein>
    <submittedName>
        <fullName evidence="8">Phosphoribosylformylglycinamidine synthase I</fullName>
        <ecNumber evidence="8">6.3.5.3</ecNumber>
    </submittedName>
</protein>
<keyword evidence="9" id="KW-1185">Reference proteome</keyword>
<dbReference type="GO" id="GO:0004642">
    <property type="term" value="F:phosphoribosylformylglycinamidine synthase activity"/>
    <property type="evidence" value="ECO:0007669"/>
    <property type="project" value="UniProtKB-EC"/>
</dbReference>
<dbReference type="NCBIfam" id="TIGR01737">
    <property type="entry name" value="FGAM_synth_I"/>
    <property type="match status" value="1"/>
</dbReference>
<dbReference type="SMART" id="SM01211">
    <property type="entry name" value="GATase_5"/>
    <property type="match status" value="1"/>
</dbReference>
<keyword evidence="7" id="KW-0315">Glutamine amidotransferase</keyword>
<keyword evidence="3" id="KW-0547">Nucleotide-binding</keyword>
<evidence type="ECO:0000256" key="1">
    <source>
        <dbReference type="ARBA" id="ARBA00022490"/>
    </source>
</evidence>
<comment type="caution">
    <text evidence="8">The sequence shown here is derived from an EMBL/GenBank/DDBJ whole genome shotgun (WGS) entry which is preliminary data.</text>
</comment>
<dbReference type="RefSeq" id="WP_210652716.1">
    <property type="nucleotide sequence ID" value="NZ_JAGKQQ010000001.1"/>
</dbReference>
<accession>A0ABS5BLJ7</accession>
<name>A0ABS5BLJ7_9BACT</name>
<dbReference type="EMBL" id="JAGKQQ010000001">
    <property type="protein sequence ID" value="MBP3954594.1"/>
    <property type="molecule type" value="Genomic_DNA"/>
</dbReference>
<evidence type="ECO:0000256" key="2">
    <source>
        <dbReference type="ARBA" id="ARBA00022598"/>
    </source>
</evidence>
<dbReference type="InterPro" id="IPR010075">
    <property type="entry name" value="PRibForGlyAmidine_synth_PurQ"/>
</dbReference>
<evidence type="ECO:0000313" key="9">
    <source>
        <dbReference type="Proteomes" id="UP000676565"/>
    </source>
</evidence>
<sequence>MPTPQALILRAPGTNCDHEVQTAFEMVGGRGTRLHLNALRENPKQLRDYQILVLPGGFSYGDDVGAGKVQALYMQHFLADAMRKFRDQEKLILGICNGFQVMLKAGLLMPPDEDGPLATLTNNDSGHYEDRWIHLQATPGKCPFLKGIDRVAMPVGHGEGKFVCRKEWIAKGLEQAGQVALRYVDTNGARGGYPTNPNGAQDDIAGICDATGRALGLMPHPDRHLFPTQHPQWTRHGLKSEGDGLQLFRNAVEFFKE</sequence>
<evidence type="ECO:0000256" key="4">
    <source>
        <dbReference type="ARBA" id="ARBA00022755"/>
    </source>
</evidence>
<dbReference type="PIRSF" id="PIRSF001586">
    <property type="entry name" value="FGAM_synth_I"/>
    <property type="match status" value="1"/>
</dbReference>
<keyword evidence="4" id="KW-0658">Purine biosynthesis</keyword>
<gene>
    <name evidence="8" type="primary">purQ</name>
    <name evidence="8" type="ORF">J8F10_04760</name>
</gene>
<dbReference type="PANTHER" id="PTHR10099">
    <property type="entry name" value="PHOSPHORIBOSYLFORMYLGLYCINAMIDINE SYNTHASE"/>
    <property type="match status" value="1"/>
</dbReference>
<keyword evidence="1" id="KW-0963">Cytoplasm</keyword>
<dbReference type="PANTHER" id="PTHR10099:SF1">
    <property type="entry name" value="PHOSPHORIBOSYLFORMYLGLYCINAMIDINE SYNTHASE"/>
    <property type="match status" value="1"/>
</dbReference>
<dbReference type="Gene3D" id="3.40.50.880">
    <property type="match status" value="1"/>
</dbReference>
<evidence type="ECO:0000256" key="3">
    <source>
        <dbReference type="ARBA" id="ARBA00022741"/>
    </source>
</evidence>